<dbReference type="Gene3D" id="1.20.200.10">
    <property type="entry name" value="Fumarase/aspartase (Central domain)"/>
    <property type="match status" value="1"/>
</dbReference>
<dbReference type="InterPro" id="IPR008948">
    <property type="entry name" value="L-Aspartase-like"/>
</dbReference>
<dbReference type="Proteomes" id="UP000189735">
    <property type="component" value="Unassembled WGS sequence"/>
</dbReference>
<dbReference type="PANTHER" id="PTHR10362">
    <property type="entry name" value="HISTIDINE AMMONIA-LYASE"/>
    <property type="match status" value="1"/>
</dbReference>
<evidence type="ECO:0000256" key="1">
    <source>
        <dbReference type="ARBA" id="ARBA00023239"/>
    </source>
</evidence>
<dbReference type="AlphaFoldDB" id="A0A1T4YL87"/>
<keyword evidence="1 2" id="KW-0456">Lyase</keyword>
<dbReference type="RefSeq" id="WP_078715366.1">
    <property type="nucleotide sequence ID" value="NZ_FUYG01000011.1"/>
</dbReference>
<name>A0A1T4YL87_9MICO</name>
<accession>A0A1T4YL87</accession>
<dbReference type="Pfam" id="PF00221">
    <property type="entry name" value="Lyase_aromatic"/>
    <property type="match status" value="2"/>
</dbReference>
<evidence type="ECO:0000313" key="3">
    <source>
        <dbReference type="Proteomes" id="UP000189735"/>
    </source>
</evidence>
<proteinExistence type="predicted"/>
<gene>
    <name evidence="2" type="ORF">SAMN06295879_3414</name>
</gene>
<organism evidence="2 3">
    <name type="scientific">Agreia bicolorata</name>
    <dbReference type="NCBI Taxonomy" id="110935"/>
    <lineage>
        <taxon>Bacteria</taxon>
        <taxon>Bacillati</taxon>
        <taxon>Actinomycetota</taxon>
        <taxon>Actinomycetes</taxon>
        <taxon>Micrococcales</taxon>
        <taxon>Microbacteriaceae</taxon>
        <taxon>Agreia</taxon>
    </lineage>
</organism>
<evidence type="ECO:0000313" key="2">
    <source>
        <dbReference type="EMBL" id="SKB02031.1"/>
    </source>
</evidence>
<dbReference type="SUPFAM" id="SSF48557">
    <property type="entry name" value="L-aspartase-like"/>
    <property type="match status" value="1"/>
</dbReference>
<dbReference type="GO" id="GO:0016841">
    <property type="term" value="F:ammonia-lyase activity"/>
    <property type="evidence" value="ECO:0007669"/>
    <property type="project" value="UniProtKB-ARBA"/>
</dbReference>
<protein>
    <submittedName>
        <fullName evidence="2">Histidine ammonia-lyase</fullName>
    </submittedName>
</protein>
<reference evidence="3" key="1">
    <citation type="submission" date="2017-02" db="EMBL/GenBank/DDBJ databases">
        <authorList>
            <person name="Varghese N."/>
            <person name="Submissions S."/>
        </authorList>
    </citation>
    <scope>NUCLEOTIDE SEQUENCE [LARGE SCALE GENOMIC DNA]</scope>
    <source>
        <strain evidence="3">VKM Ac-2052</strain>
    </source>
</reference>
<sequence length="476" mass="49184">MPALRLEGQPVTIDDIVAVADGATVELAPDVVSTIASARRVVESVQQSGAAVYGLNTQLGAGRDTLVAADEIAAFQNRIIDNHRGSIGDPLAEREVRALVFARVVGFSLGGSGVRPELADAYARLLYGGPLPEVYTTGSVGASDLALLAEVAAHVRETLPFGAGEALAAISANSYSIGVGALVISDLRALAHEADAVTALSLEALGAAGSGGSLAPFDPRVHASRSAGRQQTARAILSRVAGGLLDDTERPASVQDPLSFRTVPQVHGALRDTTALAAAAVEAELNAPGDNPLVVLDESAAGGALVSNGNFEPLGLVLALESLRVTLAHAAGISERRIAVLSGLATPLRRAGRNTVPGLTWYAAADLLAEVRHLANPVSTSGTTLSEVEDQASFAPLAVRLMQRQIVLCRQIFAIEALHAAELVWSLETPPRLGRGTRDLAAELVELIGEFDTGRNLVAHAVKAVSSAGERDSIDQ</sequence>
<dbReference type="EMBL" id="FUYG01000011">
    <property type="protein sequence ID" value="SKB02031.1"/>
    <property type="molecule type" value="Genomic_DNA"/>
</dbReference>
<dbReference type="InterPro" id="IPR001106">
    <property type="entry name" value="Aromatic_Lyase"/>
</dbReference>